<dbReference type="RefSeq" id="WP_006285110.1">
    <property type="nucleotide sequence ID" value="NZ_BALG01000048.1"/>
</dbReference>
<keyword evidence="1" id="KW-0238">DNA-binding</keyword>
<protein>
    <submittedName>
        <fullName evidence="1">DNA-binding domain-containing protein</fullName>
    </submittedName>
</protein>
<sequence length="226" mass="26853">METKLLHREQVKELCNVFDIDLSVLQEDVPAEDWNEDLFLLDKRDFFIKPACADSGKKTLVEKECVYRQNMYVIDSFPQANPKGGKFPQLEEFYRQEDKHGLHSLYFQEEKKFLHVLSKLWAYSFVYLESSLLRNDLPDEVQKNELFQSTKQLFSKEGIVTTDEWENLEYLFALSLKNVVTTCVYFTDLKLVLWLDRLRATLYLCDKEQEDLIRTICMTEGLYLRK</sequence>
<proteinExistence type="predicted"/>
<dbReference type="GO" id="GO:0003677">
    <property type="term" value="F:DNA binding"/>
    <property type="evidence" value="ECO:0007669"/>
    <property type="project" value="UniProtKB-KW"/>
</dbReference>
<dbReference type="EMBL" id="BALG01000048">
    <property type="protein sequence ID" value="GAC41760.1"/>
    <property type="molecule type" value="Genomic_DNA"/>
</dbReference>
<name>M9LGP3_PAEPP</name>
<dbReference type="Proteomes" id="UP000029453">
    <property type="component" value="Unassembled WGS sequence"/>
</dbReference>
<dbReference type="AlphaFoldDB" id="M9LGP3"/>
<reference evidence="1 2" key="1">
    <citation type="submission" date="2012-10" db="EMBL/GenBank/DDBJ databases">
        <title>Draft Genome Sequence of Paenibacillus popilliae ATCC 14706T.</title>
        <authorList>
            <person name="Iiyama K."/>
            <person name="Mori K."/>
            <person name="Mon H."/>
            <person name="Chieda Y."/>
            <person name="Lee J.M."/>
            <person name="Kusakabe T."/>
            <person name="Tashiro K."/>
            <person name="Asano S."/>
            <person name="Yasunaga-Aoki C."/>
            <person name="Shimizu S."/>
        </authorList>
    </citation>
    <scope>NUCLEOTIDE SEQUENCE [LARGE SCALE GENOMIC DNA]</scope>
    <source>
        <strain evidence="1 2">ATCC 14706</strain>
    </source>
</reference>
<accession>M9LGP3</accession>
<keyword evidence="2" id="KW-1185">Reference proteome</keyword>
<evidence type="ECO:0000313" key="1">
    <source>
        <dbReference type="EMBL" id="GAC41760.1"/>
    </source>
</evidence>
<dbReference type="OrthoDB" id="2671019at2"/>
<evidence type="ECO:0000313" key="2">
    <source>
        <dbReference type="Proteomes" id="UP000029453"/>
    </source>
</evidence>
<gene>
    <name evidence="1" type="ORF">PPOP_1111</name>
</gene>
<organism evidence="1 2">
    <name type="scientific">Paenibacillus popilliae ATCC 14706</name>
    <dbReference type="NCBI Taxonomy" id="1212764"/>
    <lineage>
        <taxon>Bacteria</taxon>
        <taxon>Bacillati</taxon>
        <taxon>Bacillota</taxon>
        <taxon>Bacilli</taxon>
        <taxon>Bacillales</taxon>
        <taxon>Paenibacillaceae</taxon>
        <taxon>Paenibacillus</taxon>
    </lineage>
</organism>
<comment type="caution">
    <text evidence="1">The sequence shown here is derived from an EMBL/GenBank/DDBJ whole genome shotgun (WGS) entry which is preliminary data.</text>
</comment>